<dbReference type="InterPro" id="IPR001810">
    <property type="entry name" value="F-box_dom"/>
</dbReference>
<evidence type="ECO:0000313" key="3">
    <source>
        <dbReference type="Proteomes" id="UP000008694"/>
    </source>
</evidence>
<proteinExistence type="predicted"/>
<dbReference type="CDD" id="cd22160">
    <property type="entry name" value="F-box_AtFBL13-like"/>
    <property type="match status" value="1"/>
</dbReference>
<feature type="domain" description="F-box" evidence="1">
    <location>
        <begin position="4"/>
        <end position="40"/>
    </location>
</feature>
<dbReference type="PANTHER" id="PTHR31900:SF33">
    <property type="entry name" value="PROTEIN WITH RNI-LIKE_FBD-LIKE DOMAIN"/>
    <property type="match status" value="1"/>
</dbReference>
<dbReference type="Gene3D" id="1.20.1280.50">
    <property type="match status" value="1"/>
</dbReference>
<dbReference type="PROSITE" id="PS50181">
    <property type="entry name" value="FBOX"/>
    <property type="match status" value="1"/>
</dbReference>
<dbReference type="InterPro" id="IPR006566">
    <property type="entry name" value="FBD"/>
</dbReference>
<dbReference type="SUPFAM" id="SSF52047">
    <property type="entry name" value="RNI-like"/>
    <property type="match status" value="1"/>
</dbReference>
<evidence type="ECO:0000259" key="1">
    <source>
        <dbReference type="PROSITE" id="PS50181"/>
    </source>
</evidence>
<dbReference type="SMART" id="SM00256">
    <property type="entry name" value="FBOX"/>
    <property type="match status" value="1"/>
</dbReference>
<dbReference type="InterPro" id="IPR036047">
    <property type="entry name" value="F-box-like_dom_sf"/>
</dbReference>
<dbReference type="AlphaFoldDB" id="D7LRT6"/>
<dbReference type="PANTHER" id="PTHR31900">
    <property type="entry name" value="F-BOX/RNI SUPERFAMILY PROTEIN-RELATED"/>
    <property type="match status" value="1"/>
</dbReference>
<dbReference type="InterPro" id="IPR050232">
    <property type="entry name" value="FBL13/AtMIF1-like"/>
</dbReference>
<dbReference type="Gramene" id="fgenesh2_kg.5__2535__AT3G60710.1">
    <property type="protein sequence ID" value="fgenesh2_kg.5__2535__AT3G60710.1"/>
    <property type="gene ID" value="fgenesh2_kg.5__2535__AT3G60710.1"/>
</dbReference>
<evidence type="ECO:0000313" key="2">
    <source>
        <dbReference type="EMBL" id="EFH52836.1"/>
    </source>
</evidence>
<dbReference type="Pfam" id="PF00646">
    <property type="entry name" value="F-box"/>
    <property type="match status" value="1"/>
</dbReference>
<dbReference type="EMBL" id="GL348717">
    <property type="protein sequence ID" value="EFH52836.1"/>
    <property type="molecule type" value="Genomic_DNA"/>
</dbReference>
<accession>D7LRT6</accession>
<reference evidence="3" key="1">
    <citation type="journal article" date="2011" name="Nat. Genet.">
        <title>The Arabidopsis lyrata genome sequence and the basis of rapid genome size change.</title>
        <authorList>
            <person name="Hu T.T."/>
            <person name="Pattyn P."/>
            <person name="Bakker E.G."/>
            <person name="Cao J."/>
            <person name="Cheng J.-F."/>
            <person name="Clark R.M."/>
            <person name="Fahlgren N."/>
            <person name="Fawcett J.A."/>
            <person name="Grimwood J."/>
            <person name="Gundlach H."/>
            <person name="Haberer G."/>
            <person name="Hollister J.D."/>
            <person name="Ossowski S."/>
            <person name="Ottilar R.P."/>
            <person name="Salamov A.A."/>
            <person name="Schneeberger K."/>
            <person name="Spannagl M."/>
            <person name="Wang X."/>
            <person name="Yang L."/>
            <person name="Nasrallah M.E."/>
            <person name="Bergelson J."/>
            <person name="Carrington J.C."/>
            <person name="Gaut B.S."/>
            <person name="Schmutz J."/>
            <person name="Mayer K.F.X."/>
            <person name="Van de Peer Y."/>
            <person name="Grigoriev I.V."/>
            <person name="Nordborg M."/>
            <person name="Weigel D."/>
            <person name="Guo Y.-L."/>
        </authorList>
    </citation>
    <scope>NUCLEOTIDE SEQUENCE [LARGE SCALE GENOMIC DNA]</scope>
    <source>
        <strain evidence="3">cv. MN47</strain>
    </source>
</reference>
<sequence>GQLEDLISQLPNELLHEILLNLPTSESVRTSVLSTRWRNLWQSVPGLLLTRGIQHFAINGSIDVVLEMLISCSPVLQVLSIYNIGVELLKVRSQTLRSLSLLRIYISIRLCTSFLQGSRRSQILASISGNTLDGNYAYSKLQQLPEFKNLTRLDVACISLSSCPNLKSIDLELHGYPKMEEIASSPVPQCLKTSIENRSRKAETEFANYILENATLLKKLTLWLDEEENECSSVKIGRVASKFCLGYIFEAKPFSRFLSSSNSYY</sequence>
<organism evidence="3">
    <name type="scientific">Arabidopsis lyrata subsp. lyrata</name>
    <name type="common">Lyre-leaved rock-cress</name>
    <dbReference type="NCBI Taxonomy" id="81972"/>
    <lineage>
        <taxon>Eukaryota</taxon>
        <taxon>Viridiplantae</taxon>
        <taxon>Streptophyta</taxon>
        <taxon>Embryophyta</taxon>
        <taxon>Tracheophyta</taxon>
        <taxon>Spermatophyta</taxon>
        <taxon>Magnoliopsida</taxon>
        <taxon>eudicotyledons</taxon>
        <taxon>Gunneridae</taxon>
        <taxon>Pentapetalae</taxon>
        <taxon>rosids</taxon>
        <taxon>malvids</taxon>
        <taxon>Brassicales</taxon>
        <taxon>Brassicaceae</taxon>
        <taxon>Camelineae</taxon>
        <taxon>Arabidopsis</taxon>
    </lineage>
</organism>
<feature type="non-terminal residue" evidence="2">
    <location>
        <position position="1"/>
    </location>
</feature>
<dbReference type="Pfam" id="PF08387">
    <property type="entry name" value="FBD"/>
    <property type="match status" value="1"/>
</dbReference>
<dbReference type="InterPro" id="IPR053781">
    <property type="entry name" value="F-box_AtFBL13-like"/>
</dbReference>
<name>D7LRT6_ARALL</name>
<dbReference type="Proteomes" id="UP000008694">
    <property type="component" value="Unassembled WGS sequence"/>
</dbReference>
<dbReference type="STRING" id="81972.D7LRT6"/>
<gene>
    <name evidence="2" type="ORF">ARALYDRAFT_486543</name>
</gene>
<dbReference type="HOGENOM" id="CLU_1052054_0_0_1"/>
<keyword evidence="3" id="KW-1185">Reference proteome</keyword>
<protein>
    <recommendedName>
        <fullName evidence="1">F-box domain-containing protein</fullName>
    </recommendedName>
</protein>
<dbReference type="SUPFAM" id="SSF81383">
    <property type="entry name" value="F-box domain"/>
    <property type="match status" value="1"/>
</dbReference>